<evidence type="ECO:0000313" key="5">
    <source>
        <dbReference type="EMBL" id="MCM2678915.1"/>
    </source>
</evidence>
<dbReference type="CDD" id="cd03360">
    <property type="entry name" value="LbH_AT_putative"/>
    <property type="match status" value="1"/>
</dbReference>
<feature type="active site" description="Proton acceptor" evidence="2">
    <location>
        <position position="134"/>
    </location>
</feature>
<sequence>MRLVILGAGGHGKVVLDVAQQIGRYSEYIFLDDFHPVGSLVANTEVVGTLDSFKQFESNSEFFIAMGRCQSREIWYQKLDVAGLPLATLVHPSAVISPSVTLERGVLVCAGVVVNPHAQIGLCTILNTACSVDHDCVIGDFSIICPGVSLAGAVSIGPRCWIGIGSTIIQQVNVASDCVLGAGAVLLHSTESHQTLVGVPAKAIQQGNVNA</sequence>
<dbReference type="SUPFAM" id="SSF51161">
    <property type="entry name" value="Trimeric LpxA-like enzymes"/>
    <property type="match status" value="1"/>
</dbReference>
<dbReference type="EMBL" id="JAMQGP010000002">
    <property type="protein sequence ID" value="MCM2678915.1"/>
    <property type="molecule type" value="Genomic_DNA"/>
</dbReference>
<dbReference type="Pfam" id="PF14602">
    <property type="entry name" value="Hexapep_2"/>
    <property type="match status" value="2"/>
</dbReference>
<dbReference type="PANTHER" id="PTHR43300">
    <property type="entry name" value="ACETYLTRANSFERASE"/>
    <property type="match status" value="1"/>
</dbReference>
<evidence type="ECO:0000256" key="1">
    <source>
        <dbReference type="ARBA" id="ARBA00007274"/>
    </source>
</evidence>
<dbReference type="Pfam" id="PF17836">
    <property type="entry name" value="PglD_N"/>
    <property type="match status" value="1"/>
</dbReference>
<evidence type="ECO:0000259" key="4">
    <source>
        <dbReference type="Pfam" id="PF17836"/>
    </source>
</evidence>
<name>A0AA41W4V3_9GAMM</name>
<feature type="binding site" evidence="3">
    <location>
        <position position="164"/>
    </location>
    <ligand>
        <name>acetyl-CoA</name>
        <dbReference type="ChEBI" id="CHEBI:57288"/>
    </ligand>
</feature>
<evidence type="ECO:0000313" key="6">
    <source>
        <dbReference type="Proteomes" id="UP001165393"/>
    </source>
</evidence>
<comment type="similarity">
    <text evidence="1">Belongs to the transferase hexapeptide repeat family.</text>
</comment>
<feature type="binding site" evidence="3">
    <location>
        <position position="67"/>
    </location>
    <ligand>
        <name>substrate</name>
    </ligand>
</feature>
<proteinExistence type="inferred from homology"/>
<accession>A0AA41W4V3</accession>
<evidence type="ECO:0000256" key="3">
    <source>
        <dbReference type="PIRSR" id="PIRSR620019-2"/>
    </source>
</evidence>
<dbReference type="AlphaFoldDB" id="A0AA41W4V3"/>
<dbReference type="Gene3D" id="2.160.10.10">
    <property type="entry name" value="Hexapeptide repeat proteins"/>
    <property type="match status" value="1"/>
</dbReference>
<protein>
    <submittedName>
        <fullName evidence="5">Acetyltransferase</fullName>
    </submittedName>
</protein>
<feature type="domain" description="PglD N-terminal" evidence="4">
    <location>
        <begin position="2"/>
        <end position="79"/>
    </location>
</feature>
<organism evidence="5 6">
    <name type="scientific">Echinimonas agarilytica</name>
    <dbReference type="NCBI Taxonomy" id="1215918"/>
    <lineage>
        <taxon>Bacteria</taxon>
        <taxon>Pseudomonadati</taxon>
        <taxon>Pseudomonadota</taxon>
        <taxon>Gammaproteobacteria</taxon>
        <taxon>Alteromonadales</taxon>
        <taxon>Echinimonadaceae</taxon>
        <taxon>Echinimonas</taxon>
    </lineage>
</organism>
<dbReference type="InterPro" id="IPR041561">
    <property type="entry name" value="PglD_N"/>
</dbReference>
<feature type="site" description="Increases basicity of active site His" evidence="2">
    <location>
        <position position="135"/>
    </location>
</feature>
<dbReference type="RefSeq" id="WP_251260287.1">
    <property type="nucleotide sequence ID" value="NZ_JAMQGP010000002.1"/>
</dbReference>
<dbReference type="InterPro" id="IPR011004">
    <property type="entry name" value="Trimer_LpxA-like_sf"/>
</dbReference>
<dbReference type="InterPro" id="IPR001451">
    <property type="entry name" value="Hexapep"/>
</dbReference>
<comment type="caution">
    <text evidence="5">The sequence shown here is derived from an EMBL/GenBank/DDBJ whole genome shotgun (WGS) entry which is preliminary data.</text>
</comment>
<dbReference type="PANTHER" id="PTHR43300:SF7">
    <property type="entry name" value="UDP-N-ACETYLBACILLOSAMINE N-ACETYLTRANSFERASE"/>
    <property type="match status" value="1"/>
</dbReference>
<dbReference type="Proteomes" id="UP001165393">
    <property type="component" value="Unassembled WGS sequence"/>
</dbReference>
<keyword evidence="6" id="KW-1185">Reference proteome</keyword>
<dbReference type="NCBIfam" id="TIGR03570">
    <property type="entry name" value="NeuD_NnaD"/>
    <property type="match status" value="1"/>
</dbReference>
<reference evidence="5 6" key="1">
    <citation type="journal article" date="2013" name="Antonie Van Leeuwenhoek">
        <title>Echinimonas agarilytica gen. nov., sp. nov., a new gammaproteobacterium isolated from the sea urchin Strongylocentrotus intermedius.</title>
        <authorList>
            <person name="Nedashkovskaya O.I."/>
            <person name="Stenkova A.M."/>
            <person name="Zhukova N.V."/>
            <person name="Van Trappen S."/>
            <person name="Lee J.S."/>
            <person name="Kim S.B."/>
        </authorList>
    </citation>
    <scope>NUCLEOTIDE SEQUENCE [LARGE SCALE GENOMIC DNA]</scope>
    <source>
        <strain evidence="5 6">KMM 6351</strain>
    </source>
</reference>
<gene>
    <name evidence="5" type="ORF">NAF29_04395</name>
</gene>
<dbReference type="Gene3D" id="3.40.50.20">
    <property type="match status" value="1"/>
</dbReference>
<dbReference type="InterPro" id="IPR020019">
    <property type="entry name" value="AcTrfase_PglD-like"/>
</dbReference>
<dbReference type="InterPro" id="IPR050179">
    <property type="entry name" value="Trans_hexapeptide_repeat"/>
</dbReference>
<evidence type="ECO:0000256" key="2">
    <source>
        <dbReference type="PIRSR" id="PIRSR620019-1"/>
    </source>
</evidence>